<reference evidence="1 2" key="1">
    <citation type="journal article" date="2015" name="Stand. Genomic Sci.">
        <title>Genomic Encyclopedia of Bacterial and Archaeal Type Strains, Phase III: the genomes of soil and plant-associated and newly described type strains.</title>
        <authorList>
            <person name="Whitman W.B."/>
            <person name="Woyke T."/>
            <person name="Klenk H.P."/>
            <person name="Zhou Y."/>
            <person name="Lilburn T.G."/>
            <person name="Beck B.J."/>
            <person name="De Vos P."/>
            <person name="Vandamme P."/>
            <person name="Eisen J.A."/>
            <person name="Garrity G."/>
            <person name="Hugenholtz P."/>
            <person name="Kyrpides N.C."/>
        </authorList>
    </citation>
    <scope>NUCLEOTIDE SEQUENCE [LARGE SCALE GENOMIC DNA]</scope>
    <source>
        <strain evidence="1 2">CGMCC 1.7271</strain>
    </source>
</reference>
<organism evidence="1 2">
    <name type="scientific">Lacibacter cauensis</name>
    <dbReference type="NCBI Taxonomy" id="510947"/>
    <lineage>
        <taxon>Bacteria</taxon>
        <taxon>Pseudomonadati</taxon>
        <taxon>Bacteroidota</taxon>
        <taxon>Chitinophagia</taxon>
        <taxon>Chitinophagales</taxon>
        <taxon>Chitinophagaceae</taxon>
        <taxon>Lacibacter</taxon>
    </lineage>
</organism>
<name>A0A562SJY5_9BACT</name>
<evidence type="ECO:0000313" key="1">
    <source>
        <dbReference type="EMBL" id="TWI81571.1"/>
    </source>
</evidence>
<comment type="caution">
    <text evidence="1">The sequence shown here is derived from an EMBL/GenBank/DDBJ whole genome shotgun (WGS) entry which is preliminary data.</text>
</comment>
<dbReference type="AlphaFoldDB" id="A0A562SJY5"/>
<protein>
    <submittedName>
        <fullName evidence="1">Uncharacterized protein</fullName>
    </submittedName>
</protein>
<accession>A0A562SJY5</accession>
<keyword evidence="2" id="KW-1185">Reference proteome</keyword>
<sequence length="243" mass="27650">MKHTLITFIHLLFFISLNAQTKLELKPEAGIGFVLYSFTSDSLIPPNRTNGLSTGSTGFVNIRINFQTSDYKWLFSTGTGITTNRTVLRENNGFDRFFDQLLLIYGSGGDLPTKNILIKYQNINLPVGVAYNLNRKNPGNFQSYFGIDAVLQFNIGKQVNIHAPSYNYTAAEIKQMSEEYKERVEPFVLMLMPKFEFRTNLQKKTRHSFIISPFSVYNQSQLKGLTVKPVAIQMAYAVSFQLN</sequence>
<dbReference type="RefSeq" id="WP_144886759.1">
    <property type="nucleotide sequence ID" value="NZ_VLLE01000004.1"/>
</dbReference>
<dbReference type="Proteomes" id="UP000316167">
    <property type="component" value="Unassembled WGS sequence"/>
</dbReference>
<proteinExistence type="predicted"/>
<evidence type="ECO:0000313" key="2">
    <source>
        <dbReference type="Proteomes" id="UP000316167"/>
    </source>
</evidence>
<dbReference type="EMBL" id="VLLE01000004">
    <property type="protein sequence ID" value="TWI81571.1"/>
    <property type="molecule type" value="Genomic_DNA"/>
</dbReference>
<gene>
    <name evidence="1" type="ORF">IQ13_2589</name>
</gene>